<keyword evidence="7" id="KW-0472">Membrane</keyword>
<dbReference type="InterPro" id="IPR020849">
    <property type="entry name" value="Small_GTPase_Ras-type"/>
</dbReference>
<name>A0A6F9DKG6_9ASCI</name>
<dbReference type="SUPFAM" id="SSF52540">
    <property type="entry name" value="P-loop containing nucleoside triphosphate hydrolases"/>
    <property type="match status" value="1"/>
</dbReference>
<dbReference type="GO" id="GO:0007165">
    <property type="term" value="P:signal transduction"/>
    <property type="evidence" value="ECO:0007669"/>
    <property type="project" value="InterPro"/>
</dbReference>
<dbReference type="GO" id="GO:0005525">
    <property type="term" value="F:GTP binding"/>
    <property type="evidence" value="ECO:0007669"/>
    <property type="project" value="UniProtKB-KW"/>
</dbReference>
<dbReference type="PANTHER" id="PTHR24070">
    <property type="entry name" value="RAS, DI-RAS, AND RHEB FAMILY MEMBERS OF SMALL GTPASE SUPERFAMILY"/>
    <property type="match status" value="1"/>
</dbReference>
<accession>A0A6F9DKG6</accession>
<dbReference type="EMBL" id="LR788082">
    <property type="protein sequence ID" value="CAB3263944.1"/>
    <property type="molecule type" value="mRNA"/>
</dbReference>
<gene>
    <name evidence="10" type="primary">Mras</name>
</gene>
<dbReference type="GO" id="GO:0005886">
    <property type="term" value="C:plasma membrane"/>
    <property type="evidence" value="ECO:0007669"/>
    <property type="project" value="UniProtKB-SubCell"/>
</dbReference>
<reference evidence="10" key="1">
    <citation type="submission" date="2020-04" db="EMBL/GenBank/DDBJ databases">
        <authorList>
            <person name="Neveu A P."/>
        </authorList>
    </citation>
    <scope>NUCLEOTIDE SEQUENCE</scope>
    <source>
        <tissue evidence="10">Whole embryo</tissue>
    </source>
</reference>
<sequence>MAAVPNQNENLMTYKLVVVGDGGVGKSALTIQFFQKMFVEEYDPTIEDSYIQHTDIDGQWCILDVLDTAGQEEFSTMREQYMRTGDGFLIVYSVTDRASYDHVPEFHELILKVKDECSFPALLVANKVDLVHQRVVREEEGQEMAKQFGIPYIETSAKDPPQNVDKAFQNVVRIIRQQGIPQSNRRPSRREPKPCCCSLM</sequence>
<dbReference type="PROSITE" id="PS51419">
    <property type="entry name" value="RAB"/>
    <property type="match status" value="1"/>
</dbReference>
<evidence type="ECO:0000313" key="10">
    <source>
        <dbReference type="EMBL" id="CAB3263944.1"/>
    </source>
</evidence>
<keyword evidence="4" id="KW-0488">Methylation</keyword>
<dbReference type="FunFam" id="3.40.50.300:FF:000080">
    <property type="entry name" value="Ras-like GTPase Ras1"/>
    <property type="match status" value="1"/>
</dbReference>
<evidence type="ECO:0000256" key="4">
    <source>
        <dbReference type="ARBA" id="ARBA00022481"/>
    </source>
</evidence>
<dbReference type="PROSITE" id="PS51420">
    <property type="entry name" value="RHO"/>
    <property type="match status" value="1"/>
</dbReference>
<keyword evidence="5" id="KW-0547">Nucleotide-binding</keyword>
<organism evidence="10">
    <name type="scientific">Phallusia mammillata</name>
    <dbReference type="NCBI Taxonomy" id="59560"/>
    <lineage>
        <taxon>Eukaryota</taxon>
        <taxon>Metazoa</taxon>
        <taxon>Chordata</taxon>
        <taxon>Tunicata</taxon>
        <taxon>Ascidiacea</taxon>
        <taxon>Phlebobranchia</taxon>
        <taxon>Ascidiidae</taxon>
        <taxon>Phallusia</taxon>
    </lineage>
</organism>
<evidence type="ECO:0000256" key="5">
    <source>
        <dbReference type="ARBA" id="ARBA00022741"/>
    </source>
</evidence>
<evidence type="ECO:0000256" key="3">
    <source>
        <dbReference type="ARBA" id="ARBA00022475"/>
    </source>
</evidence>
<evidence type="ECO:0000256" key="1">
    <source>
        <dbReference type="ARBA" id="ARBA00004193"/>
    </source>
</evidence>
<dbReference type="InterPro" id="IPR005225">
    <property type="entry name" value="Small_GTP-bd"/>
</dbReference>
<dbReference type="Pfam" id="PF00071">
    <property type="entry name" value="Ras"/>
    <property type="match status" value="1"/>
</dbReference>
<dbReference type="NCBIfam" id="TIGR00231">
    <property type="entry name" value="small_GTP"/>
    <property type="match status" value="1"/>
</dbReference>
<evidence type="ECO:0000256" key="9">
    <source>
        <dbReference type="ARBA" id="ARBA00023289"/>
    </source>
</evidence>
<dbReference type="SMART" id="SM00175">
    <property type="entry name" value="RAB"/>
    <property type="match status" value="1"/>
</dbReference>
<keyword evidence="3" id="KW-1003">Cell membrane</keyword>
<dbReference type="AlphaFoldDB" id="A0A6F9DKG6"/>
<protein>
    <submittedName>
        <fullName evidence="10">Ras-related protein M-Ras-like</fullName>
    </submittedName>
</protein>
<evidence type="ECO:0000256" key="2">
    <source>
        <dbReference type="ARBA" id="ARBA00008344"/>
    </source>
</evidence>
<dbReference type="PROSITE" id="PS51421">
    <property type="entry name" value="RAS"/>
    <property type="match status" value="1"/>
</dbReference>
<dbReference type="InterPro" id="IPR027417">
    <property type="entry name" value="P-loop_NTPase"/>
</dbReference>
<dbReference type="PRINTS" id="PR00449">
    <property type="entry name" value="RASTRNSFRMNG"/>
</dbReference>
<evidence type="ECO:0000256" key="7">
    <source>
        <dbReference type="ARBA" id="ARBA00023136"/>
    </source>
</evidence>
<evidence type="ECO:0000256" key="6">
    <source>
        <dbReference type="ARBA" id="ARBA00023134"/>
    </source>
</evidence>
<dbReference type="Gene3D" id="3.40.50.300">
    <property type="entry name" value="P-loop containing nucleotide triphosphate hydrolases"/>
    <property type="match status" value="1"/>
</dbReference>
<dbReference type="InterPro" id="IPR001806">
    <property type="entry name" value="Small_GTPase"/>
</dbReference>
<proteinExistence type="evidence at transcript level"/>
<evidence type="ECO:0000256" key="8">
    <source>
        <dbReference type="ARBA" id="ARBA00023288"/>
    </source>
</evidence>
<keyword evidence="8" id="KW-0449">Lipoprotein</keyword>
<keyword evidence="6" id="KW-0342">GTP-binding</keyword>
<comment type="subcellular location">
    <subcellularLocation>
        <location evidence="1">Cell membrane</location>
        <topology evidence="1">Lipid-anchor</topology>
    </subcellularLocation>
</comment>
<dbReference type="SMART" id="SM00174">
    <property type="entry name" value="RHO"/>
    <property type="match status" value="1"/>
</dbReference>
<keyword evidence="9" id="KW-0636">Prenylation</keyword>
<comment type="similarity">
    <text evidence="2">Belongs to the small GTPase superfamily. Ras family.</text>
</comment>
<dbReference type="GO" id="GO:0003924">
    <property type="term" value="F:GTPase activity"/>
    <property type="evidence" value="ECO:0007669"/>
    <property type="project" value="InterPro"/>
</dbReference>
<dbReference type="SMART" id="SM00173">
    <property type="entry name" value="RAS"/>
    <property type="match status" value="1"/>
</dbReference>